<dbReference type="KEGG" id="scn:Solca_1266"/>
<dbReference type="Proteomes" id="UP000007590">
    <property type="component" value="Chromosome"/>
</dbReference>
<dbReference type="InterPro" id="IPR050300">
    <property type="entry name" value="GDXG_lipolytic_enzyme"/>
</dbReference>
<evidence type="ECO:0000259" key="2">
    <source>
        <dbReference type="Pfam" id="PF20434"/>
    </source>
</evidence>
<dbReference type="STRING" id="929556.Solca_1266"/>
<reference evidence="3" key="1">
    <citation type="submission" date="2012-02" db="EMBL/GenBank/DDBJ databases">
        <title>The complete genome of Solitalea canadensis DSM 3403.</title>
        <authorList>
            <consortium name="US DOE Joint Genome Institute (JGI-PGF)"/>
            <person name="Lucas S."/>
            <person name="Copeland A."/>
            <person name="Lapidus A."/>
            <person name="Glavina del Rio T."/>
            <person name="Dalin E."/>
            <person name="Tice H."/>
            <person name="Bruce D."/>
            <person name="Goodwin L."/>
            <person name="Pitluck S."/>
            <person name="Peters L."/>
            <person name="Ovchinnikova G."/>
            <person name="Lu M."/>
            <person name="Kyrpides N."/>
            <person name="Mavromatis K."/>
            <person name="Ivanova N."/>
            <person name="Brettin T."/>
            <person name="Detter J.C."/>
            <person name="Han C."/>
            <person name="Larimer F."/>
            <person name="Land M."/>
            <person name="Hauser L."/>
            <person name="Markowitz V."/>
            <person name="Cheng J.-F."/>
            <person name="Hugenholtz P."/>
            <person name="Woyke T."/>
            <person name="Wu D."/>
            <person name="Spring S."/>
            <person name="Schroeder M."/>
            <person name="Kopitz M."/>
            <person name="Brambilla E."/>
            <person name="Klenk H.-P."/>
            <person name="Eisen J.A."/>
        </authorList>
    </citation>
    <scope>NUCLEOTIDE SEQUENCE</scope>
    <source>
        <strain evidence="3">DSM 3403</strain>
    </source>
</reference>
<dbReference type="InterPro" id="IPR049492">
    <property type="entry name" value="BD-FAE-like_dom"/>
</dbReference>
<sequence length="275" mass="31298">MLALIATLSASFTSADVKKVKEIPYVETDDFDDERNRLDVYAPANAQNADVLIFVHGGEWDTGNKNIYGRLGINFAKRNIVFVAINYRLAPTFSYEDMGLDVARAIKWVYNNIENYGGNASRIFLSGHSAGGYLSALTGLDNRYFQQAKIGNPLKGLILIDSFLLDLYEFFTINGIEFGKKYYPIFGDHEQSWKKATPINYLKNCKLPIQAFLGSLTYPGILIGTERLRKQCELEGVKLEFNIIWKKAHRAMISQMFMSKNPMYNYIIDFMKRTG</sequence>
<protein>
    <submittedName>
        <fullName evidence="3">Esterase/lipase</fullName>
    </submittedName>
</protein>
<dbReference type="GO" id="GO:0016787">
    <property type="term" value="F:hydrolase activity"/>
    <property type="evidence" value="ECO:0007669"/>
    <property type="project" value="UniProtKB-KW"/>
</dbReference>
<dbReference type="InterPro" id="IPR029058">
    <property type="entry name" value="AB_hydrolase_fold"/>
</dbReference>
<dbReference type="OrthoDB" id="9777975at2"/>
<feature type="domain" description="BD-FAE-like" evidence="2">
    <location>
        <begin position="38"/>
        <end position="143"/>
    </location>
</feature>
<dbReference type="HOGENOM" id="CLU_012494_4_1_10"/>
<dbReference type="AlphaFoldDB" id="H8KVH5"/>
<dbReference type="SUPFAM" id="SSF53474">
    <property type="entry name" value="alpha/beta-Hydrolases"/>
    <property type="match status" value="1"/>
</dbReference>
<keyword evidence="1" id="KW-0378">Hydrolase</keyword>
<evidence type="ECO:0000256" key="1">
    <source>
        <dbReference type="ARBA" id="ARBA00022801"/>
    </source>
</evidence>
<dbReference type="Pfam" id="PF20434">
    <property type="entry name" value="BD-FAE"/>
    <property type="match status" value="1"/>
</dbReference>
<dbReference type="eggNOG" id="COG0657">
    <property type="taxonomic scope" value="Bacteria"/>
</dbReference>
<proteinExistence type="predicted"/>
<name>H8KVH5_SOLCM</name>
<evidence type="ECO:0000313" key="3">
    <source>
        <dbReference type="EMBL" id="AFD06355.1"/>
    </source>
</evidence>
<dbReference type="RefSeq" id="WP_014679582.1">
    <property type="nucleotide sequence ID" value="NC_017770.1"/>
</dbReference>
<evidence type="ECO:0000313" key="4">
    <source>
        <dbReference type="Proteomes" id="UP000007590"/>
    </source>
</evidence>
<gene>
    <name evidence="3" type="ordered locus">Solca_1266</name>
</gene>
<dbReference type="PANTHER" id="PTHR48081">
    <property type="entry name" value="AB HYDROLASE SUPERFAMILY PROTEIN C4A8.06C"/>
    <property type="match status" value="1"/>
</dbReference>
<dbReference type="PANTHER" id="PTHR48081:SF33">
    <property type="entry name" value="KYNURENINE FORMAMIDASE"/>
    <property type="match status" value="1"/>
</dbReference>
<accession>H8KVH5</accession>
<dbReference type="Gene3D" id="3.40.50.1820">
    <property type="entry name" value="alpha/beta hydrolase"/>
    <property type="match status" value="1"/>
</dbReference>
<organism evidence="3 4">
    <name type="scientific">Solitalea canadensis (strain ATCC 29591 / DSM 3403 / JCM 21819 / LMG 8368 / NBRC 15130 / NCIMB 12057 / USAM 9D)</name>
    <name type="common">Flexibacter canadensis</name>
    <dbReference type="NCBI Taxonomy" id="929556"/>
    <lineage>
        <taxon>Bacteria</taxon>
        <taxon>Pseudomonadati</taxon>
        <taxon>Bacteroidota</taxon>
        <taxon>Sphingobacteriia</taxon>
        <taxon>Sphingobacteriales</taxon>
        <taxon>Sphingobacteriaceae</taxon>
        <taxon>Solitalea</taxon>
    </lineage>
</organism>
<dbReference type="EMBL" id="CP003349">
    <property type="protein sequence ID" value="AFD06355.1"/>
    <property type="molecule type" value="Genomic_DNA"/>
</dbReference>
<dbReference type="ESTHER" id="solcm-h8kvh5">
    <property type="family name" value="BD-FAE"/>
</dbReference>
<keyword evidence="4" id="KW-1185">Reference proteome</keyword>